<dbReference type="OMA" id="TQDQSYF"/>
<sequence length="319" mass="35009">RWAMPVTSRLLLPLCLSLLLVPWAPGCLFCFSTPQQRLRVCQVFLGHASSRHTACLGTLQAAFQPHTQLGVGAVELEKLKDTFSNVIFSLEEKGVAKGGSVPYQVAFPEVAARIQLELAQLKPAQPCQRPSRYQKDAQVYRCSSCSTVECQLPLDCPGPVEDVWKAEGNRTALRCRVPFQTSPEVRIGCGWGRGPDSLRTRDLSLFRDLRQGASSLILHPTRVSHRGTYVCQLTEEDDVVARKYFYLNVTSSSQGAETDLQNMFLAILLSPGGRGAGGPEGHFPRLPELLAEPDSLHKRNVVLLMVGLALSAMLGTLLL</sequence>
<dbReference type="PROSITE" id="PS50835">
    <property type="entry name" value="IG_LIKE"/>
    <property type="match status" value="1"/>
</dbReference>
<reference evidence="4" key="3">
    <citation type="submission" date="2025-08" db="UniProtKB">
        <authorList>
            <consortium name="Ensembl"/>
        </authorList>
    </citation>
    <scope>IDENTIFICATION</scope>
</reference>
<name>K7FLB2_PELSI</name>
<evidence type="ECO:0000313" key="4">
    <source>
        <dbReference type="Ensembl" id="ENSPSIP00000008822.1"/>
    </source>
</evidence>
<dbReference type="InterPro" id="IPR007110">
    <property type="entry name" value="Ig-like_dom"/>
</dbReference>
<dbReference type="eggNOG" id="ENOG502S923">
    <property type="taxonomic scope" value="Eukaryota"/>
</dbReference>
<dbReference type="Ensembl" id="ENSPSIT00000008868.1">
    <property type="protein sequence ID" value="ENSPSIP00000008822.1"/>
    <property type="gene ID" value="ENSPSIG00000008050.1"/>
</dbReference>
<proteinExistence type="predicted"/>
<dbReference type="STRING" id="13735.ENSPSIP00000008822"/>
<feature type="chain" id="PRO_5003905387" description="Ig-like domain-containing protein" evidence="2">
    <location>
        <begin position="27"/>
        <end position="319"/>
    </location>
</feature>
<dbReference type="GO" id="GO:0007342">
    <property type="term" value="P:fusion of sperm to egg plasma membrane involved in single fertilization"/>
    <property type="evidence" value="ECO:0007669"/>
    <property type="project" value="InterPro"/>
</dbReference>
<evidence type="ECO:0000259" key="3">
    <source>
        <dbReference type="PROSITE" id="PS50835"/>
    </source>
</evidence>
<keyword evidence="1" id="KW-1133">Transmembrane helix</keyword>
<feature type="signal peptide" evidence="2">
    <location>
        <begin position="1"/>
        <end position="26"/>
    </location>
</feature>
<evidence type="ECO:0000256" key="2">
    <source>
        <dbReference type="SAM" id="SignalP"/>
    </source>
</evidence>
<keyword evidence="2" id="KW-0732">Signal</keyword>
<accession>K7FLB2</accession>
<evidence type="ECO:0000313" key="5">
    <source>
        <dbReference type="Proteomes" id="UP000007267"/>
    </source>
</evidence>
<dbReference type="AlphaFoldDB" id="K7FLB2"/>
<dbReference type="PANTHER" id="PTHR37366">
    <property type="entry name" value="SPERM ACROSOME MEMBRANE-ASSOCIATED PROTEIN 6"/>
    <property type="match status" value="1"/>
</dbReference>
<organism evidence="4 5">
    <name type="scientific">Pelodiscus sinensis</name>
    <name type="common">Chinese softshell turtle</name>
    <name type="synonym">Trionyx sinensis</name>
    <dbReference type="NCBI Taxonomy" id="13735"/>
    <lineage>
        <taxon>Eukaryota</taxon>
        <taxon>Metazoa</taxon>
        <taxon>Chordata</taxon>
        <taxon>Craniata</taxon>
        <taxon>Vertebrata</taxon>
        <taxon>Euteleostomi</taxon>
        <taxon>Archelosauria</taxon>
        <taxon>Testudinata</taxon>
        <taxon>Testudines</taxon>
        <taxon>Cryptodira</taxon>
        <taxon>Trionychia</taxon>
        <taxon>Trionychidae</taxon>
        <taxon>Pelodiscus</taxon>
    </lineage>
</organism>
<reference evidence="5" key="2">
    <citation type="journal article" date="2013" name="Nat. Genet.">
        <title>The draft genomes of soft-shell turtle and green sea turtle yield insights into the development and evolution of the turtle-specific body plan.</title>
        <authorList>
            <person name="Wang Z."/>
            <person name="Pascual-Anaya J."/>
            <person name="Zadissa A."/>
            <person name="Li W."/>
            <person name="Niimura Y."/>
            <person name="Huang Z."/>
            <person name="Li C."/>
            <person name="White S."/>
            <person name="Xiong Z."/>
            <person name="Fang D."/>
            <person name="Wang B."/>
            <person name="Ming Y."/>
            <person name="Chen Y."/>
            <person name="Zheng Y."/>
            <person name="Kuraku S."/>
            <person name="Pignatelli M."/>
            <person name="Herrero J."/>
            <person name="Beal K."/>
            <person name="Nozawa M."/>
            <person name="Li Q."/>
            <person name="Wang J."/>
            <person name="Zhang H."/>
            <person name="Yu L."/>
            <person name="Shigenobu S."/>
            <person name="Wang J."/>
            <person name="Liu J."/>
            <person name="Flicek P."/>
            <person name="Searle S."/>
            <person name="Wang J."/>
            <person name="Kuratani S."/>
            <person name="Yin Y."/>
            <person name="Aken B."/>
            <person name="Zhang G."/>
            <person name="Irie N."/>
        </authorList>
    </citation>
    <scope>NUCLEOTIDE SEQUENCE [LARGE SCALE GENOMIC DNA]</scope>
    <source>
        <strain evidence="5">Daiwa-1</strain>
    </source>
</reference>
<dbReference type="Proteomes" id="UP000007267">
    <property type="component" value="Unassembled WGS sequence"/>
</dbReference>
<evidence type="ECO:0000256" key="1">
    <source>
        <dbReference type="SAM" id="Phobius"/>
    </source>
</evidence>
<dbReference type="CDD" id="cd00096">
    <property type="entry name" value="Ig"/>
    <property type="match status" value="1"/>
</dbReference>
<feature type="domain" description="Ig-like" evidence="3">
    <location>
        <begin position="153"/>
        <end position="241"/>
    </location>
</feature>
<dbReference type="HOGENOM" id="CLU_075835_0_0_1"/>
<dbReference type="EMBL" id="AGCU01016354">
    <property type="status" value="NOT_ANNOTATED_CDS"/>
    <property type="molecule type" value="Genomic_DNA"/>
</dbReference>
<dbReference type="GeneTree" id="ENSGT00990000204431"/>
<dbReference type="InterPro" id="IPR034549">
    <property type="entry name" value="SPACA6"/>
</dbReference>
<keyword evidence="5" id="KW-1185">Reference proteome</keyword>
<dbReference type="InterPro" id="IPR013783">
    <property type="entry name" value="Ig-like_fold"/>
</dbReference>
<keyword evidence="1" id="KW-0472">Membrane</keyword>
<reference evidence="5" key="1">
    <citation type="submission" date="2011-10" db="EMBL/GenBank/DDBJ databases">
        <authorList>
            <consortium name="Soft-shell Turtle Genome Consortium"/>
        </authorList>
    </citation>
    <scope>NUCLEOTIDE SEQUENCE [LARGE SCALE GENOMIC DNA]</scope>
    <source>
        <strain evidence="5">Daiwa-1</strain>
    </source>
</reference>
<dbReference type="PANTHER" id="PTHR37366:SF1">
    <property type="entry name" value="SPERM ACROSOME MEMBRANE-ASSOCIATED PROTEIN 6"/>
    <property type="match status" value="1"/>
</dbReference>
<protein>
    <recommendedName>
        <fullName evidence="3">Ig-like domain-containing protein</fullName>
    </recommendedName>
</protein>
<reference evidence="4" key="4">
    <citation type="submission" date="2025-09" db="UniProtKB">
        <authorList>
            <consortium name="Ensembl"/>
        </authorList>
    </citation>
    <scope>IDENTIFICATION</scope>
</reference>
<dbReference type="EMBL" id="AGCU01016352">
    <property type="status" value="NOT_ANNOTATED_CDS"/>
    <property type="molecule type" value="Genomic_DNA"/>
</dbReference>
<feature type="transmembrane region" description="Helical" evidence="1">
    <location>
        <begin position="301"/>
        <end position="318"/>
    </location>
</feature>
<dbReference type="InterPro" id="IPR036179">
    <property type="entry name" value="Ig-like_dom_sf"/>
</dbReference>
<keyword evidence="1" id="KW-0812">Transmembrane</keyword>
<dbReference type="SUPFAM" id="SSF48726">
    <property type="entry name" value="Immunoglobulin"/>
    <property type="match status" value="1"/>
</dbReference>
<dbReference type="EMBL" id="AGCU01016353">
    <property type="status" value="NOT_ANNOTATED_CDS"/>
    <property type="molecule type" value="Genomic_DNA"/>
</dbReference>
<dbReference type="Gene3D" id="2.60.40.10">
    <property type="entry name" value="Immunoglobulins"/>
    <property type="match status" value="1"/>
</dbReference>